<accession>A0ABY2FKL1</accession>
<dbReference type="EMBL" id="SODU01000001">
    <property type="protein sequence ID" value="TDW93446.1"/>
    <property type="molecule type" value="Genomic_DNA"/>
</dbReference>
<feature type="transmembrane region" description="Helical" evidence="1">
    <location>
        <begin position="162"/>
        <end position="184"/>
    </location>
</feature>
<feature type="transmembrane region" description="Helical" evidence="1">
    <location>
        <begin position="58"/>
        <end position="77"/>
    </location>
</feature>
<dbReference type="InterPro" id="IPR042150">
    <property type="entry name" value="MmRce1-like"/>
</dbReference>
<dbReference type="RefSeq" id="WP_166679763.1">
    <property type="nucleotide sequence ID" value="NZ_SODU01000001.1"/>
</dbReference>
<sequence>MTVLGTGTTTAGRVDRRHDPARDRRRIVLYALGLIVFYIGAIVAFHPPIGDRHVLEGGLSYAVMLAPTIGALLALIAGPGVIRFGRPTWWILAGFLPSLVALVANLLASALGWIELREGHLPTLLAVAVLLSLYACIAAIGEEVGWRGFLWPLLRRRYPFQASAAIMFVVWWIYHAPLVLLGWYGFKGGLPAFSVALAGSVLFVGVLTDRSRSIWPSVLTHGAWNGLVAAYFSTTGAIEDGTFSGPRTLLGEFGWLAAGGMLVLGVASASWHLRNQRYAGTLDR</sequence>
<dbReference type="PANTHER" id="PTHR35797:SF1">
    <property type="entry name" value="PROTEASE"/>
    <property type="match status" value="1"/>
</dbReference>
<name>A0ABY2FKL1_9ACTN</name>
<comment type="caution">
    <text evidence="3">The sequence shown here is derived from an EMBL/GenBank/DDBJ whole genome shotgun (WGS) entry which is preliminary data.</text>
</comment>
<dbReference type="Proteomes" id="UP000295060">
    <property type="component" value="Unassembled WGS sequence"/>
</dbReference>
<feature type="transmembrane region" description="Helical" evidence="1">
    <location>
        <begin position="214"/>
        <end position="233"/>
    </location>
</feature>
<protein>
    <submittedName>
        <fullName evidence="3">CAAX prenyl protease-like protein</fullName>
    </submittedName>
</protein>
<evidence type="ECO:0000256" key="1">
    <source>
        <dbReference type="SAM" id="Phobius"/>
    </source>
</evidence>
<keyword evidence="1" id="KW-1133">Transmembrane helix</keyword>
<keyword evidence="4" id="KW-1185">Reference proteome</keyword>
<feature type="transmembrane region" description="Helical" evidence="1">
    <location>
        <begin position="89"/>
        <end position="114"/>
    </location>
</feature>
<feature type="transmembrane region" description="Helical" evidence="1">
    <location>
        <begin position="190"/>
        <end position="207"/>
    </location>
</feature>
<dbReference type="Pfam" id="PF02517">
    <property type="entry name" value="Rce1-like"/>
    <property type="match status" value="1"/>
</dbReference>
<feature type="domain" description="CAAX prenyl protease 2/Lysostaphin resistance protein A-like" evidence="2">
    <location>
        <begin position="128"/>
        <end position="226"/>
    </location>
</feature>
<feature type="transmembrane region" description="Helical" evidence="1">
    <location>
        <begin position="120"/>
        <end position="141"/>
    </location>
</feature>
<gene>
    <name evidence="3" type="ORF">EV137_0728</name>
</gene>
<dbReference type="InterPro" id="IPR003675">
    <property type="entry name" value="Rce1/LyrA-like_dom"/>
</dbReference>
<organism evidence="3 4">
    <name type="scientific">Kribbella pratensis</name>
    <dbReference type="NCBI Taxonomy" id="2512112"/>
    <lineage>
        <taxon>Bacteria</taxon>
        <taxon>Bacillati</taxon>
        <taxon>Actinomycetota</taxon>
        <taxon>Actinomycetes</taxon>
        <taxon>Propionibacteriales</taxon>
        <taxon>Kribbellaceae</taxon>
        <taxon>Kribbella</taxon>
    </lineage>
</organism>
<evidence type="ECO:0000313" key="4">
    <source>
        <dbReference type="Proteomes" id="UP000295060"/>
    </source>
</evidence>
<reference evidence="3 4" key="1">
    <citation type="submission" date="2019-03" db="EMBL/GenBank/DDBJ databases">
        <title>Genomic Encyclopedia of Type Strains, Phase III (KMG-III): the genomes of soil and plant-associated and newly described type strains.</title>
        <authorList>
            <person name="Whitman W."/>
        </authorList>
    </citation>
    <scope>NUCLEOTIDE SEQUENCE [LARGE SCALE GENOMIC DNA]</scope>
    <source>
        <strain evidence="3 4">VKMAc-2574</strain>
    </source>
</reference>
<keyword evidence="1" id="KW-0472">Membrane</keyword>
<keyword evidence="1" id="KW-0812">Transmembrane</keyword>
<evidence type="ECO:0000259" key="2">
    <source>
        <dbReference type="Pfam" id="PF02517"/>
    </source>
</evidence>
<dbReference type="PANTHER" id="PTHR35797">
    <property type="entry name" value="PROTEASE-RELATED"/>
    <property type="match status" value="1"/>
</dbReference>
<feature type="transmembrane region" description="Helical" evidence="1">
    <location>
        <begin position="27"/>
        <end position="46"/>
    </location>
</feature>
<feature type="transmembrane region" description="Helical" evidence="1">
    <location>
        <begin position="253"/>
        <end position="273"/>
    </location>
</feature>
<proteinExistence type="predicted"/>
<evidence type="ECO:0000313" key="3">
    <source>
        <dbReference type="EMBL" id="TDW93446.1"/>
    </source>
</evidence>